<dbReference type="InterPro" id="IPR002938">
    <property type="entry name" value="FAD-bd"/>
</dbReference>
<dbReference type="SUPFAM" id="SSF54373">
    <property type="entry name" value="FAD-linked reductases, C-terminal domain"/>
    <property type="match status" value="1"/>
</dbReference>
<dbReference type="Pfam" id="PF01494">
    <property type="entry name" value="FAD_binding_3"/>
    <property type="match status" value="1"/>
</dbReference>
<dbReference type="Proteomes" id="UP001363622">
    <property type="component" value="Unassembled WGS sequence"/>
</dbReference>
<evidence type="ECO:0000256" key="3">
    <source>
        <dbReference type="ARBA" id="ARBA00022827"/>
    </source>
</evidence>
<comment type="similarity">
    <text evidence="1">Belongs to the paxM FAD-dependent monooxygenase family.</text>
</comment>
<dbReference type="InterPro" id="IPR036188">
    <property type="entry name" value="FAD/NAD-bd_sf"/>
</dbReference>
<evidence type="ECO:0000259" key="6">
    <source>
        <dbReference type="Pfam" id="PF01494"/>
    </source>
</evidence>
<protein>
    <submittedName>
        <fullName evidence="7">FAD binding domain-containing protein</fullName>
    </submittedName>
</protein>
<evidence type="ECO:0000313" key="7">
    <source>
        <dbReference type="EMBL" id="KAK7510068.1"/>
    </source>
</evidence>
<proteinExistence type="inferred from homology"/>
<sequence length="419" mass="45272">MTQHRPLKVLIAGAGISGLAAAIVLRQQGHVVELFEKSRLASEIGAAIHLAPNFTTLVRRLGLDPEAYGATQSRELAMFDASSGKPGFTKTLQDWYFIHRAGLHRMLKDGAISAEGRGTPAVLHTGSPAASVDCAAGTVILEDGRRVSGDVVIVAEGVHSKSRSAICGAEQTPFSAGRHCYRWLIPTDMVKADPGARCLVERPGMFVDIEGDDKRIVLYPCGNNTLTNVAAFVSEKDKWEPEKPGAPKTAKEAMLVAFGNLHSGFRRLLELAPDGSESESGVKPWPLLDMAPLPTWVNGRAALIGDAAHPFMPYLGQGGAIAVEDAVSLGVLLPLGTSPSEIPARLHLYQTCRKERAERVQENTRIRGRHPDGSDGPPPTMEEYMGFIQYAIMHDEWKSSTDALNAYLASQEEQGRPRI</sequence>
<dbReference type="PANTHER" id="PTHR13789:SF261">
    <property type="entry name" value="HYDROXYLASE, PUTATIVE (AFU_ORTHOLOGUE AFUA_7G00590)-RELATED"/>
    <property type="match status" value="1"/>
</dbReference>
<gene>
    <name evidence="7" type="ORF">IWZ03DRAFT_433722</name>
</gene>
<comment type="caution">
    <text evidence="7">The sequence shown here is derived from an EMBL/GenBank/DDBJ whole genome shotgun (WGS) entry which is preliminary data.</text>
</comment>
<keyword evidence="8" id="KW-1185">Reference proteome</keyword>
<evidence type="ECO:0000256" key="5">
    <source>
        <dbReference type="ARBA" id="ARBA00023033"/>
    </source>
</evidence>
<evidence type="ECO:0000256" key="1">
    <source>
        <dbReference type="ARBA" id="ARBA00007992"/>
    </source>
</evidence>
<keyword evidence="3" id="KW-0274">FAD</keyword>
<organism evidence="7 8">
    <name type="scientific">Phyllosticta citriasiana</name>
    <dbReference type="NCBI Taxonomy" id="595635"/>
    <lineage>
        <taxon>Eukaryota</taxon>
        <taxon>Fungi</taxon>
        <taxon>Dikarya</taxon>
        <taxon>Ascomycota</taxon>
        <taxon>Pezizomycotina</taxon>
        <taxon>Dothideomycetes</taxon>
        <taxon>Dothideomycetes incertae sedis</taxon>
        <taxon>Botryosphaeriales</taxon>
        <taxon>Phyllostictaceae</taxon>
        <taxon>Phyllosticta</taxon>
    </lineage>
</organism>
<feature type="domain" description="FAD-binding" evidence="6">
    <location>
        <begin position="8"/>
        <end position="363"/>
    </location>
</feature>
<dbReference type="EMBL" id="JBBPHU010000015">
    <property type="protein sequence ID" value="KAK7510068.1"/>
    <property type="molecule type" value="Genomic_DNA"/>
</dbReference>
<evidence type="ECO:0000313" key="8">
    <source>
        <dbReference type="Proteomes" id="UP001363622"/>
    </source>
</evidence>
<dbReference type="SUPFAM" id="SSF51905">
    <property type="entry name" value="FAD/NAD(P)-binding domain"/>
    <property type="match status" value="1"/>
</dbReference>
<keyword evidence="4" id="KW-0560">Oxidoreductase</keyword>
<reference evidence="7 8" key="1">
    <citation type="submission" date="2024-04" db="EMBL/GenBank/DDBJ databases">
        <title>Phyllosticta paracitricarpa is synonymous to the EU quarantine fungus P. citricarpa based on phylogenomic analyses.</title>
        <authorList>
            <consortium name="Lawrence Berkeley National Laboratory"/>
            <person name="Van Ingen-Buijs V.A."/>
            <person name="Van Westerhoven A.C."/>
            <person name="Haridas S."/>
            <person name="Skiadas P."/>
            <person name="Martin F."/>
            <person name="Groenewald J.Z."/>
            <person name="Crous P.W."/>
            <person name="Seidl M.F."/>
        </authorList>
    </citation>
    <scope>NUCLEOTIDE SEQUENCE [LARGE SCALE GENOMIC DNA]</scope>
    <source>
        <strain evidence="7 8">CBS 123371</strain>
    </source>
</reference>
<keyword evidence="2" id="KW-0285">Flavoprotein</keyword>
<accession>A0ABR1KED2</accession>
<evidence type="ECO:0000256" key="2">
    <source>
        <dbReference type="ARBA" id="ARBA00022630"/>
    </source>
</evidence>
<evidence type="ECO:0000256" key="4">
    <source>
        <dbReference type="ARBA" id="ARBA00023002"/>
    </source>
</evidence>
<dbReference type="InterPro" id="IPR050493">
    <property type="entry name" value="FAD-dep_Monooxygenase_BioMet"/>
</dbReference>
<keyword evidence="5" id="KW-0503">Monooxygenase</keyword>
<dbReference type="PANTHER" id="PTHR13789">
    <property type="entry name" value="MONOOXYGENASE"/>
    <property type="match status" value="1"/>
</dbReference>
<name>A0ABR1KED2_9PEZI</name>
<dbReference type="Gene3D" id="3.50.50.60">
    <property type="entry name" value="FAD/NAD(P)-binding domain"/>
    <property type="match status" value="1"/>
</dbReference>
<dbReference type="PRINTS" id="PR00420">
    <property type="entry name" value="RNGMNOXGNASE"/>
</dbReference>